<feature type="transmembrane region" description="Helical" evidence="1">
    <location>
        <begin position="154"/>
        <end position="173"/>
    </location>
</feature>
<accession>A0A382FLW2</accession>
<keyword evidence="1" id="KW-0472">Membrane</keyword>
<dbReference type="InterPro" id="IPR021994">
    <property type="entry name" value="DUF3592"/>
</dbReference>
<feature type="transmembrane region" description="Helical" evidence="1">
    <location>
        <begin position="27"/>
        <end position="45"/>
    </location>
</feature>
<gene>
    <name evidence="3" type="ORF">METZ01_LOCUS215815</name>
</gene>
<dbReference type="Pfam" id="PF12158">
    <property type="entry name" value="DUF3592"/>
    <property type="match status" value="1"/>
</dbReference>
<feature type="domain" description="DUF3592" evidence="2">
    <location>
        <begin position="60"/>
        <end position="143"/>
    </location>
</feature>
<evidence type="ECO:0000256" key="1">
    <source>
        <dbReference type="SAM" id="Phobius"/>
    </source>
</evidence>
<proteinExistence type="predicted"/>
<keyword evidence="1" id="KW-0812">Transmembrane</keyword>
<name>A0A382FLW2_9ZZZZ</name>
<protein>
    <recommendedName>
        <fullName evidence="2">DUF3592 domain-containing protein</fullName>
    </recommendedName>
</protein>
<dbReference type="EMBL" id="UINC01050235">
    <property type="protein sequence ID" value="SVB62961.1"/>
    <property type="molecule type" value="Genomic_DNA"/>
</dbReference>
<keyword evidence="1" id="KW-1133">Transmembrane helix</keyword>
<sequence length="361" mass="40632">MGSDELSERHDMMLHFSVLAFNRAPRIWVIVGSVIFLIFSTVNIASGISQETSKWQAEDAKILDTGVVYETAGSFDGWGYHPTIFFEWQIDGETHNSTSYSKKYVNFSTAGAAYHWLEDYPVGSNTTAYVNPNDHSDAVLITHTWIQMMGIGDFLYNLLCASTCLLLPLLALFTARSFEKTLPEHSHKRYKLVYDATAGQGQGGWDSSPEAMELQAMARSAWIKKNFDSLDMDEALAISQALDAQAQKFEGGSRSFSVLIDGTKEKEFEARSTTELLEIISSFDGDSELIYLEDTKEKGRQLEFSFIGDKGGDDHVSVRELLGEELIREEIVNVERNPGEIMDFVEETLRNCGTDEEDWWN</sequence>
<evidence type="ECO:0000313" key="3">
    <source>
        <dbReference type="EMBL" id="SVB62961.1"/>
    </source>
</evidence>
<reference evidence="3" key="1">
    <citation type="submission" date="2018-05" db="EMBL/GenBank/DDBJ databases">
        <authorList>
            <person name="Lanie J.A."/>
            <person name="Ng W.-L."/>
            <person name="Kazmierczak K.M."/>
            <person name="Andrzejewski T.M."/>
            <person name="Davidsen T.M."/>
            <person name="Wayne K.J."/>
            <person name="Tettelin H."/>
            <person name="Glass J.I."/>
            <person name="Rusch D."/>
            <person name="Podicherti R."/>
            <person name="Tsui H.-C.T."/>
            <person name="Winkler M.E."/>
        </authorList>
    </citation>
    <scope>NUCLEOTIDE SEQUENCE</scope>
</reference>
<dbReference type="AlphaFoldDB" id="A0A382FLW2"/>
<evidence type="ECO:0000259" key="2">
    <source>
        <dbReference type="Pfam" id="PF12158"/>
    </source>
</evidence>
<organism evidence="3">
    <name type="scientific">marine metagenome</name>
    <dbReference type="NCBI Taxonomy" id="408172"/>
    <lineage>
        <taxon>unclassified sequences</taxon>
        <taxon>metagenomes</taxon>
        <taxon>ecological metagenomes</taxon>
    </lineage>
</organism>